<proteinExistence type="predicted"/>
<feature type="compositionally biased region" description="Low complexity" evidence="1">
    <location>
        <begin position="40"/>
        <end position="53"/>
    </location>
</feature>
<dbReference type="OrthoDB" id="5389296at2759"/>
<sequence length="360" mass="39585">MPPPPVTPSPHRFVIKKERKVRQTPLAQEHTPGPSTQFKSTPRFTFPSTPRPTASQSLPRATPAATRYSTPASKTSREYDAIESFSDHDIQEPIENEDLELGQEYLPADEEDDYTIVERAIKRRRISSSPEPDGDGEERDQELPHLPSDTQDSVSSSLPILSSPPTPRRPITTTAPRFITSTPAPPATPQPSTSKQATFLKPPRFRPPDVSETRQGASDPLPEQFSPHRKGQNYVHGGLAAEVRDWLVNIESTIPSKEAGKKDDEWLVRIMVDEVSGGGAESQARMMMVRGRQVHFIGGEGEMVDAVGEVRVMLAGEGQGSGLQKGILLERGKTVGIKGPVWEVLVEGVKWGVGVEWKVL</sequence>
<gene>
    <name evidence="2" type="ORF">L207DRAFT_454055</name>
</gene>
<feature type="compositionally biased region" description="Acidic residues" evidence="1">
    <location>
        <begin position="92"/>
        <end position="115"/>
    </location>
</feature>
<accession>A0A2J6S0Y6</accession>
<keyword evidence="3" id="KW-1185">Reference proteome</keyword>
<evidence type="ECO:0000313" key="3">
    <source>
        <dbReference type="Proteomes" id="UP000235786"/>
    </source>
</evidence>
<feature type="region of interest" description="Disordered" evidence="1">
    <location>
        <begin position="1"/>
        <end position="230"/>
    </location>
</feature>
<feature type="non-terminal residue" evidence="2">
    <location>
        <position position="360"/>
    </location>
</feature>
<organism evidence="2 3">
    <name type="scientific">Hyaloscypha variabilis (strain UAMH 11265 / GT02V1 / F)</name>
    <name type="common">Meliniomyces variabilis</name>
    <dbReference type="NCBI Taxonomy" id="1149755"/>
    <lineage>
        <taxon>Eukaryota</taxon>
        <taxon>Fungi</taxon>
        <taxon>Dikarya</taxon>
        <taxon>Ascomycota</taxon>
        <taxon>Pezizomycotina</taxon>
        <taxon>Leotiomycetes</taxon>
        <taxon>Helotiales</taxon>
        <taxon>Hyaloscyphaceae</taxon>
        <taxon>Hyaloscypha</taxon>
        <taxon>Hyaloscypha variabilis</taxon>
    </lineage>
</organism>
<dbReference type="AlphaFoldDB" id="A0A2J6S0Y6"/>
<reference evidence="2 3" key="1">
    <citation type="submission" date="2016-04" db="EMBL/GenBank/DDBJ databases">
        <title>A degradative enzymes factory behind the ericoid mycorrhizal symbiosis.</title>
        <authorList>
            <consortium name="DOE Joint Genome Institute"/>
            <person name="Martino E."/>
            <person name="Morin E."/>
            <person name="Grelet G."/>
            <person name="Kuo A."/>
            <person name="Kohler A."/>
            <person name="Daghino S."/>
            <person name="Barry K."/>
            <person name="Choi C."/>
            <person name="Cichocki N."/>
            <person name="Clum A."/>
            <person name="Copeland A."/>
            <person name="Hainaut M."/>
            <person name="Haridas S."/>
            <person name="Labutti K."/>
            <person name="Lindquist E."/>
            <person name="Lipzen A."/>
            <person name="Khouja H.-R."/>
            <person name="Murat C."/>
            <person name="Ohm R."/>
            <person name="Olson A."/>
            <person name="Spatafora J."/>
            <person name="Veneault-Fourrey C."/>
            <person name="Henrissat B."/>
            <person name="Grigoriev I."/>
            <person name="Martin F."/>
            <person name="Perotto S."/>
        </authorList>
    </citation>
    <scope>NUCLEOTIDE SEQUENCE [LARGE SCALE GENOMIC DNA]</scope>
    <source>
        <strain evidence="2 3">F</strain>
    </source>
</reference>
<evidence type="ECO:0000313" key="2">
    <source>
        <dbReference type="EMBL" id="PMD44434.1"/>
    </source>
</evidence>
<feature type="compositionally biased region" description="Basic and acidic residues" evidence="1">
    <location>
        <begin position="75"/>
        <end position="91"/>
    </location>
</feature>
<evidence type="ECO:0000256" key="1">
    <source>
        <dbReference type="SAM" id="MobiDB-lite"/>
    </source>
</evidence>
<name>A0A2J6S0Y6_HYAVF</name>
<dbReference type="Proteomes" id="UP000235786">
    <property type="component" value="Unassembled WGS sequence"/>
</dbReference>
<protein>
    <submittedName>
        <fullName evidence="2">Uncharacterized protein</fullName>
    </submittedName>
</protein>
<feature type="compositionally biased region" description="Basic residues" evidence="1">
    <location>
        <begin position="13"/>
        <end position="22"/>
    </location>
</feature>
<dbReference type="EMBL" id="KZ613941">
    <property type="protein sequence ID" value="PMD44434.1"/>
    <property type="molecule type" value="Genomic_DNA"/>
</dbReference>